<dbReference type="InterPro" id="IPR002081">
    <property type="entry name" value="Cryptochrome/DNA_photolyase_1"/>
</dbReference>
<dbReference type="AlphaFoldDB" id="A0A7S0ZIJ4"/>
<dbReference type="InterPro" id="IPR036155">
    <property type="entry name" value="Crypto/Photolyase_N_sf"/>
</dbReference>
<dbReference type="GO" id="GO:0003677">
    <property type="term" value="F:DNA binding"/>
    <property type="evidence" value="ECO:0007669"/>
    <property type="project" value="TreeGrafter"/>
</dbReference>
<comment type="cofactor">
    <cofactor evidence="2">
        <name>FAD</name>
        <dbReference type="ChEBI" id="CHEBI:57692"/>
    </cofactor>
    <text evidence="2">Binds 1 FAD per subunit.</text>
</comment>
<dbReference type="GO" id="GO:0003904">
    <property type="term" value="F:deoxyribodipyrimidine photo-lyase activity"/>
    <property type="evidence" value="ECO:0007669"/>
    <property type="project" value="TreeGrafter"/>
</dbReference>
<reference evidence="5" key="1">
    <citation type="submission" date="2021-01" db="EMBL/GenBank/DDBJ databases">
        <authorList>
            <person name="Corre E."/>
            <person name="Pelletier E."/>
            <person name="Niang G."/>
            <person name="Scheremetjew M."/>
            <person name="Finn R."/>
            <person name="Kale V."/>
            <person name="Holt S."/>
            <person name="Cochrane G."/>
            <person name="Meng A."/>
            <person name="Brown T."/>
            <person name="Cohen L."/>
        </authorList>
    </citation>
    <scope>NUCLEOTIDE SEQUENCE</scope>
    <source>
        <strain evidence="5">CCMP3278</strain>
    </source>
</reference>
<dbReference type="Pfam" id="PF00875">
    <property type="entry name" value="DNA_photolyase"/>
    <property type="match status" value="1"/>
</dbReference>
<dbReference type="GO" id="GO:0071949">
    <property type="term" value="F:FAD binding"/>
    <property type="evidence" value="ECO:0007669"/>
    <property type="project" value="TreeGrafter"/>
</dbReference>
<name>A0A7S0ZIJ4_9RHOD</name>
<feature type="domain" description="Photolyase/cryptochrome alpha/beta" evidence="4">
    <location>
        <begin position="114"/>
        <end position="248"/>
    </location>
</feature>
<dbReference type="InterPro" id="IPR006050">
    <property type="entry name" value="DNA_photolyase_N"/>
</dbReference>
<dbReference type="InterPro" id="IPR014729">
    <property type="entry name" value="Rossmann-like_a/b/a_fold"/>
</dbReference>
<dbReference type="PANTHER" id="PTHR11455">
    <property type="entry name" value="CRYPTOCHROME"/>
    <property type="match status" value="1"/>
</dbReference>
<dbReference type="PROSITE" id="PS51645">
    <property type="entry name" value="PHR_CRY_ALPHA_BETA"/>
    <property type="match status" value="1"/>
</dbReference>
<evidence type="ECO:0000256" key="2">
    <source>
        <dbReference type="PIRSR" id="PIRSR602081-1"/>
    </source>
</evidence>
<dbReference type="InterPro" id="IPR036134">
    <property type="entry name" value="Crypto/Photolyase_FAD-like_sf"/>
</dbReference>
<accession>A0A7S0ZIJ4</accession>
<dbReference type="EMBL" id="HBFP01009946">
    <property type="protein sequence ID" value="CAD8822741.1"/>
    <property type="molecule type" value="Transcribed_RNA"/>
</dbReference>
<evidence type="ECO:0000259" key="4">
    <source>
        <dbReference type="PROSITE" id="PS51645"/>
    </source>
</evidence>
<dbReference type="Gene3D" id="1.25.40.80">
    <property type="match status" value="1"/>
</dbReference>
<protein>
    <recommendedName>
        <fullName evidence="4">Photolyase/cryptochrome alpha/beta domain-containing protein</fullName>
    </recommendedName>
</protein>
<evidence type="ECO:0000256" key="1">
    <source>
        <dbReference type="ARBA" id="ARBA00005862"/>
    </source>
</evidence>
<dbReference type="GO" id="GO:0000719">
    <property type="term" value="P:photoreactive repair"/>
    <property type="evidence" value="ECO:0007669"/>
    <property type="project" value="TreeGrafter"/>
</dbReference>
<evidence type="ECO:0000256" key="3">
    <source>
        <dbReference type="SAM" id="MobiDB-lite"/>
    </source>
</evidence>
<sequence length="442" mass="49295">MDQNIMKKQREIVGSSGSIPFFIPSSSTASSSSSNLVHHSSTHSVSRSTNPSLSSLSSRTFPPFLTVPSSSSSSNLSGTLKIPSESPTLLTAPLPSPFFFQDAPHPRGLSASKGTSIMWFRSDLRVHDNPALTSACENSSKVIPLYVFDPRHFGKTAFGFEKTGRYRAKFLVESVNSLRNSLKKLGNTLAVRKGTPETVLIELCKEFEVETVYFHQEVTYEEQQVEREVEKVLEKNGITVKKLWANTLYHAEDLPFEIERMPDVYTEFREKVELEGSMRAPLEIPESVPMKPEDLDEGMIPTLKELGLEEPVGQNSNGNVFVGGEDSALDRLSSYLKDTCGSMMKFNESSLKSSQLGADFSCKISPWLALGCVSPRKIVSDLRSFLGSMNDTHGIMKSTTYYELVWRDFFRFITLKYGAARLNKTNDKLQTSKTTTHPMLAY</sequence>
<proteinExistence type="inferred from homology"/>
<keyword evidence="2" id="KW-0285">Flavoprotein</keyword>
<feature type="binding site" evidence="2">
    <location>
        <begin position="403"/>
        <end position="410"/>
    </location>
    <ligand>
        <name>FAD</name>
        <dbReference type="ChEBI" id="CHEBI:57692"/>
    </ligand>
</feature>
<organism evidence="5">
    <name type="scientific">Timspurckia oligopyrenoides</name>
    <dbReference type="NCBI Taxonomy" id="708627"/>
    <lineage>
        <taxon>Eukaryota</taxon>
        <taxon>Rhodophyta</taxon>
        <taxon>Bangiophyceae</taxon>
        <taxon>Porphyridiales</taxon>
        <taxon>Porphyridiaceae</taxon>
        <taxon>Timspurckia</taxon>
    </lineage>
</organism>
<feature type="binding site" evidence="2">
    <location>
        <begin position="361"/>
        <end position="365"/>
    </location>
    <ligand>
        <name>FAD</name>
        <dbReference type="ChEBI" id="CHEBI:57692"/>
    </ligand>
</feature>
<feature type="region of interest" description="Disordered" evidence="3">
    <location>
        <begin position="26"/>
        <end position="56"/>
    </location>
</feature>
<dbReference type="SUPFAM" id="SSF52425">
    <property type="entry name" value="Cryptochrome/photolyase, N-terminal domain"/>
    <property type="match status" value="1"/>
</dbReference>
<dbReference type="Gene3D" id="3.40.50.620">
    <property type="entry name" value="HUPs"/>
    <property type="match status" value="1"/>
</dbReference>
<dbReference type="SUPFAM" id="SSF48173">
    <property type="entry name" value="Cryptochrome/photolyase FAD-binding domain"/>
    <property type="match status" value="1"/>
</dbReference>
<keyword evidence="2" id="KW-0274">FAD</keyword>
<gene>
    <name evidence="5" type="ORF">TOLI1172_LOCUS7137</name>
</gene>
<dbReference type="PANTHER" id="PTHR11455:SF2">
    <property type="entry name" value="BLUE-LIGHT PHOTORECEPTOR PHR2"/>
    <property type="match status" value="1"/>
</dbReference>
<comment type="similarity">
    <text evidence="1">Belongs to the DNA photolyase class-1 family.</text>
</comment>
<evidence type="ECO:0000313" key="5">
    <source>
        <dbReference type="EMBL" id="CAD8822741.1"/>
    </source>
</evidence>